<evidence type="ECO:0008006" key="3">
    <source>
        <dbReference type="Google" id="ProtNLM"/>
    </source>
</evidence>
<sequence length="301" mass="32331">MAYTTIANGASGTKYRRVNAGDTWAAIIAGAYQDGDAELDGESSHTIRIWAHTTANWKELSRAPLSFDLTSLAGETVTIVAVRTKIYSKYDDLGITPNINAYGRTAPGNYEDFGAVAFCDFPVSYANITPGSTESFYLNATGLAAVQAALGGTLLLGIRNANYDVAATEPAWSTGNIASEVVLYNLNADILIYYESVPVLEAWDAYDITRATANLLVDVVDDGELTTNVRFEYGETDAYGTFTDWQNDVGEGFVNQEITGLDPSTVYHFRGIATNAKGTVYGDDKTFTTVTKGSNFAAIIG</sequence>
<dbReference type="EMBL" id="MT141515">
    <property type="protein sequence ID" value="QJA64215.1"/>
    <property type="molecule type" value="Genomic_DNA"/>
</dbReference>
<evidence type="ECO:0000313" key="1">
    <source>
        <dbReference type="EMBL" id="QJA64215.1"/>
    </source>
</evidence>
<dbReference type="EMBL" id="MT142504">
    <property type="protein sequence ID" value="QJA83142.1"/>
    <property type="molecule type" value="Genomic_DNA"/>
</dbReference>
<reference evidence="2" key="1">
    <citation type="submission" date="2020-03" db="EMBL/GenBank/DDBJ databases">
        <title>The deep terrestrial virosphere.</title>
        <authorList>
            <person name="Holmfeldt K."/>
            <person name="Nilsson E."/>
            <person name="Simone D."/>
            <person name="Lopez-Fernandez M."/>
            <person name="Wu X."/>
            <person name="de Brujin I."/>
            <person name="Lundin D."/>
            <person name="Andersson A."/>
            <person name="Bertilsson S."/>
            <person name="Dopson M."/>
        </authorList>
    </citation>
    <scope>NUCLEOTIDE SEQUENCE</scope>
    <source>
        <strain evidence="2">MM415A00310</strain>
        <strain evidence="1">MM415B00528</strain>
    </source>
</reference>
<organism evidence="2">
    <name type="scientific">viral metagenome</name>
    <dbReference type="NCBI Taxonomy" id="1070528"/>
    <lineage>
        <taxon>unclassified sequences</taxon>
        <taxon>metagenomes</taxon>
        <taxon>organismal metagenomes</taxon>
    </lineage>
</organism>
<dbReference type="AlphaFoldDB" id="A0A6M3KMP0"/>
<proteinExistence type="predicted"/>
<accession>A0A6M3KMP0</accession>
<protein>
    <recommendedName>
        <fullName evidence="3">Fibronectin type-III domain-containing protein</fullName>
    </recommendedName>
</protein>
<evidence type="ECO:0000313" key="2">
    <source>
        <dbReference type="EMBL" id="QJA83142.1"/>
    </source>
</evidence>
<gene>
    <name evidence="2" type="ORF">MM415A00310_0022</name>
    <name evidence="1" type="ORF">MM415B00528_0022</name>
</gene>
<name>A0A6M3KMP0_9ZZZZ</name>